<dbReference type="GO" id="GO:0005509">
    <property type="term" value="F:calcium ion binding"/>
    <property type="evidence" value="ECO:0007669"/>
    <property type="project" value="InterPro"/>
</dbReference>
<dbReference type="InterPro" id="IPR002048">
    <property type="entry name" value="EF_hand_dom"/>
</dbReference>
<dbReference type="InterPro" id="IPR011992">
    <property type="entry name" value="EF-hand-dom_pair"/>
</dbReference>
<dbReference type="PROSITE" id="PS50222">
    <property type="entry name" value="EF_HAND_2"/>
    <property type="match status" value="1"/>
</dbReference>
<keyword evidence="4" id="KW-1185">Reference proteome</keyword>
<dbReference type="Gene3D" id="1.10.238.10">
    <property type="entry name" value="EF-hand"/>
    <property type="match status" value="1"/>
</dbReference>
<feature type="domain" description="EF-hand" evidence="2">
    <location>
        <begin position="105"/>
        <end position="140"/>
    </location>
</feature>
<organism evidence="3 4">
    <name type="scientific">Lymnaea stagnalis</name>
    <name type="common">Great pond snail</name>
    <name type="synonym">Helix stagnalis</name>
    <dbReference type="NCBI Taxonomy" id="6523"/>
    <lineage>
        <taxon>Eukaryota</taxon>
        <taxon>Metazoa</taxon>
        <taxon>Spiralia</taxon>
        <taxon>Lophotrochozoa</taxon>
        <taxon>Mollusca</taxon>
        <taxon>Gastropoda</taxon>
        <taxon>Heterobranchia</taxon>
        <taxon>Euthyneura</taxon>
        <taxon>Panpulmonata</taxon>
        <taxon>Hygrophila</taxon>
        <taxon>Lymnaeoidea</taxon>
        <taxon>Lymnaeidae</taxon>
        <taxon>Lymnaea</taxon>
    </lineage>
</organism>
<name>A0AAV2IBU3_LYMST</name>
<dbReference type="Proteomes" id="UP001497497">
    <property type="component" value="Unassembled WGS sequence"/>
</dbReference>
<accession>A0AAV2IBU3</accession>
<dbReference type="AlphaFoldDB" id="A0AAV2IBU3"/>
<proteinExistence type="predicted"/>
<dbReference type="EMBL" id="CAXITT010000552">
    <property type="protein sequence ID" value="CAL1543494.1"/>
    <property type="molecule type" value="Genomic_DNA"/>
</dbReference>
<evidence type="ECO:0000259" key="2">
    <source>
        <dbReference type="PROSITE" id="PS50222"/>
    </source>
</evidence>
<evidence type="ECO:0000313" key="3">
    <source>
        <dbReference type="EMBL" id="CAL1543494.1"/>
    </source>
</evidence>
<evidence type="ECO:0000256" key="1">
    <source>
        <dbReference type="SAM" id="SignalP"/>
    </source>
</evidence>
<feature type="chain" id="PRO_5044021998" description="EF-hand domain-containing protein" evidence="1">
    <location>
        <begin position="21"/>
        <end position="149"/>
    </location>
</feature>
<protein>
    <recommendedName>
        <fullName evidence="2">EF-hand domain-containing protein</fullName>
    </recommendedName>
</protein>
<comment type="caution">
    <text evidence="3">The sequence shown here is derived from an EMBL/GenBank/DDBJ whole genome shotgun (WGS) entry which is preliminary data.</text>
</comment>
<feature type="signal peptide" evidence="1">
    <location>
        <begin position="1"/>
        <end position="20"/>
    </location>
</feature>
<evidence type="ECO:0000313" key="4">
    <source>
        <dbReference type="Proteomes" id="UP001497497"/>
    </source>
</evidence>
<reference evidence="3 4" key="1">
    <citation type="submission" date="2024-04" db="EMBL/GenBank/DDBJ databases">
        <authorList>
            <consortium name="Genoscope - CEA"/>
            <person name="William W."/>
        </authorList>
    </citation>
    <scope>NUCLEOTIDE SEQUENCE [LARGE SCALE GENOMIC DNA]</scope>
</reference>
<keyword evidence="1" id="KW-0732">Signal</keyword>
<sequence length="149" mass="17385">MKNMHLLSLFLISLLPLTLAQSNALRSLPYYQMALKTFRSIDTNRNNVIERNESIANFESFKQNPKDTEINRDWFIRRVTHVYGLNSSVASSLYNQYDQDNNGVVNETDYKLMYRAFDKDRNERLTIDEFIRADNNMLIAVGAPEPRGK</sequence>
<dbReference type="SUPFAM" id="SSF47473">
    <property type="entry name" value="EF-hand"/>
    <property type="match status" value="1"/>
</dbReference>
<gene>
    <name evidence="3" type="ORF">GSLYS_00017028001</name>
</gene>